<dbReference type="EMBL" id="LR746273">
    <property type="protein sequence ID" value="CAA7403687.1"/>
    <property type="molecule type" value="Genomic_DNA"/>
</dbReference>
<keyword evidence="1" id="KW-0560">Oxidoreductase</keyword>
<evidence type="ECO:0000313" key="5">
    <source>
        <dbReference type="Proteomes" id="UP000663760"/>
    </source>
</evidence>
<organism evidence="4 5">
    <name type="scientific">Spirodela intermedia</name>
    <name type="common">Intermediate duckweed</name>
    <dbReference type="NCBI Taxonomy" id="51605"/>
    <lineage>
        <taxon>Eukaryota</taxon>
        <taxon>Viridiplantae</taxon>
        <taxon>Streptophyta</taxon>
        <taxon>Embryophyta</taxon>
        <taxon>Tracheophyta</taxon>
        <taxon>Spermatophyta</taxon>
        <taxon>Magnoliopsida</taxon>
        <taxon>Liliopsida</taxon>
        <taxon>Araceae</taxon>
        <taxon>Lemnoideae</taxon>
        <taxon>Spirodela</taxon>
    </lineage>
</organism>
<dbReference type="AlphaFoldDB" id="A0A7I8L0W4"/>
<evidence type="ECO:0000313" key="4">
    <source>
        <dbReference type="EMBL" id="CAA7403687.1"/>
    </source>
</evidence>
<evidence type="ECO:0000256" key="1">
    <source>
        <dbReference type="ARBA" id="ARBA00023002"/>
    </source>
</evidence>
<dbReference type="Pfam" id="PF01370">
    <property type="entry name" value="Epimerase"/>
    <property type="match status" value="1"/>
</dbReference>
<evidence type="ECO:0000259" key="3">
    <source>
        <dbReference type="Pfam" id="PF01370"/>
    </source>
</evidence>
<sequence length="324" mass="35850">MSFDGSMTVCVTGAGGFIGSWLVNLLLQKDYTVRATVRNPEDPKNRHLKKLPGAEEKLTLWRADVLHRAGLAEAINGCDGVFHTASPVTNDQDKIVVAVEGTKNVLNIAADAAVRRVVLTSSYGAVHMNPHRSPEDTVDEGCWSDLDFCRKTNNWYCYAKMMAEQAAWEIAEERGLNLMVVVPPVTFGPMLQPMLNASGLLLAKYLSGRKKAFPNAVQGYVHVKDIAAAHILVYETPSAGGRYLCIAEVLHRADLMGLLNEMFPQYPITNRCEDELSPRVKPYKFSNQRVIDLGLKFIPVKQAIYEMVVSLVENGHLPLIPSKI</sequence>
<dbReference type="InterPro" id="IPR050425">
    <property type="entry name" value="NAD(P)_dehydrat-like"/>
</dbReference>
<dbReference type="OrthoDB" id="655899at2759"/>
<name>A0A7I8L0W4_SPIIN</name>
<feature type="domain" description="NAD-dependent epimerase/dehydratase" evidence="3">
    <location>
        <begin position="9"/>
        <end position="241"/>
    </location>
</feature>
<proteinExistence type="predicted"/>
<dbReference type="PANTHER" id="PTHR10366:SF353">
    <property type="entry name" value="CINNAMOYL-COA REDUCTASE 1"/>
    <property type="match status" value="1"/>
</dbReference>
<dbReference type="Proteomes" id="UP000663760">
    <property type="component" value="Chromosome 10"/>
</dbReference>
<reference evidence="4" key="1">
    <citation type="submission" date="2020-02" db="EMBL/GenBank/DDBJ databases">
        <authorList>
            <person name="Scholz U."/>
            <person name="Mascher M."/>
            <person name="Fiebig A."/>
        </authorList>
    </citation>
    <scope>NUCLEOTIDE SEQUENCE</scope>
</reference>
<keyword evidence="5" id="KW-1185">Reference proteome</keyword>
<keyword evidence="2" id="KW-1133">Transmembrane helix</keyword>
<dbReference type="InterPro" id="IPR001509">
    <property type="entry name" value="Epimerase_deHydtase"/>
</dbReference>
<protein>
    <recommendedName>
        <fullName evidence="3">NAD-dependent epimerase/dehydratase domain-containing protein</fullName>
    </recommendedName>
</protein>
<dbReference type="PANTHER" id="PTHR10366">
    <property type="entry name" value="NAD DEPENDENT EPIMERASE/DEHYDRATASE"/>
    <property type="match status" value="1"/>
</dbReference>
<dbReference type="GO" id="GO:0009809">
    <property type="term" value="P:lignin biosynthetic process"/>
    <property type="evidence" value="ECO:0007669"/>
    <property type="project" value="TreeGrafter"/>
</dbReference>
<keyword evidence="2" id="KW-0812">Transmembrane</keyword>
<gene>
    <name evidence="4" type="ORF">SI8410_10014365</name>
</gene>
<keyword evidence="2" id="KW-0472">Membrane</keyword>
<dbReference type="SUPFAM" id="SSF51735">
    <property type="entry name" value="NAD(P)-binding Rossmann-fold domains"/>
    <property type="match status" value="1"/>
</dbReference>
<accession>A0A7I8L0W4</accession>
<dbReference type="FunFam" id="3.40.50.720:FF:000219">
    <property type="entry name" value="Cinnamoyl-CoA reductase 1"/>
    <property type="match status" value="1"/>
</dbReference>
<dbReference type="GO" id="GO:0016616">
    <property type="term" value="F:oxidoreductase activity, acting on the CH-OH group of donors, NAD or NADP as acceptor"/>
    <property type="evidence" value="ECO:0007669"/>
    <property type="project" value="TreeGrafter"/>
</dbReference>
<feature type="transmembrane region" description="Helical" evidence="2">
    <location>
        <begin position="6"/>
        <end position="27"/>
    </location>
</feature>
<dbReference type="CDD" id="cd08958">
    <property type="entry name" value="FR_SDR_e"/>
    <property type="match status" value="1"/>
</dbReference>
<dbReference type="Gene3D" id="3.40.50.720">
    <property type="entry name" value="NAD(P)-binding Rossmann-like Domain"/>
    <property type="match status" value="1"/>
</dbReference>
<evidence type="ECO:0000256" key="2">
    <source>
        <dbReference type="SAM" id="Phobius"/>
    </source>
</evidence>
<dbReference type="InterPro" id="IPR036291">
    <property type="entry name" value="NAD(P)-bd_dom_sf"/>
</dbReference>